<evidence type="ECO:0000313" key="1">
    <source>
        <dbReference type="EMBL" id="CAF0836030.1"/>
    </source>
</evidence>
<accession>A0A813VD76</accession>
<reference evidence="1" key="1">
    <citation type="submission" date="2021-02" db="EMBL/GenBank/DDBJ databases">
        <authorList>
            <person name="Nowell W R."/>
        </authorList>
    </citation>
    <scope>NUCLEOTIDE SEQUENCE</scope>
</reference>
<name>A0A813VD76_ADIRI</name>
<feature type="non-terminal residue" evidence="1">
    <location>
        <position position="1"/>
    </location>
</feature>
<keyword evidence="2" id="KW-1185">Reference proteome</keyword>
<dbReference type="Proteomes" id="UP000663828">
    <property type="component" value="Unassembled WGS sequence"/>
</dbReference>
<dbReference type="AlphaFoldDB" id="A0A813VD76"/>
<organism evidence="1 2">
    <name type="scientific">Adineta ricciae</name>
    <name type="common">Rotifer</name>
    <dbReference type="NCBI Taxonomy" id="249248"/>
    <lineage>
        <taxon>Eukaryota</taxon>
        <taxon>Metazoa</taxon>
        <taxon>Spiralia</taxon>
        <taxon>Gnathifera</taxon>
        <taxon>Rotifera</taxon>
        <taxon>Eurotatoria</taxon>
        <taxon>Bdelloidea</taxon>
        <taxon>Adinetida</taxon>
        <taxon>Adinetidae</taxon>
        <taxon>Adineta</taxon>
    </lineage>
</organism>
<protein>
    <submittedName>
        <fullName evidence="1">Uncharacterized protein</fullName>
    </submittedName>
</protein>
<gene>
    <name evidence="1" type="ORF">XAT740_LOCUS4715</name>
</gene>
<proteinExistence type="predicted"/>
<dbReference type="EMBL" id="CAJNOR010000197">
    <property type="protein sequence ID" value="CAF0836030.1"/>
    <property type="molecule type" value="Genomic_DNA"/>
</dbReference>
<sequence length="133" mass="15711">SSSPTQEYPDTRSVSDIINRFNTLNTTSTSAIWDGQYRFTNDYPSHLIYHVRLPFETSTDAIRIQSDPQLNTLKIFIEQQERSLLPHQQQSKIIIRSTSRVCRLPRDHIYDYTRLHVVFLKDNYLRIELPTLN</sequence>
<comment type="caution">
    <text evidence="1">The sequence shown here is derived from an EMBL/GenBank/DDBJ whole genome shotgun (WGS) entry which is preliminary data.</text>
</comment>
<evidence type="ECO:0000313" key="2">
    <source>
        <dbReference type="Proteomes" id="UP000663828"/>
    </source>
</evidence>